<dbReference type="Proteomes" id="UP000006251">
    <property type="component" value="Unassembled WGS sequence"/>
</dbReference>
<evidence type="ECO:0000256" key="1">
    <source>
        <dbReference type="ARBA" id="ARBA00004453"/>
    </source>
</evidence>
<dbReference type="GO" id="GO:0043590">
    <property type="term" value="C:bacterial nucleoid"/>
    <property type="evidence" value="ECO:0007669"/>
    <property type="project" value="TreeGrafter"/>
</dbReference>
<gene>
    <name evidence="4" type="primary">ndpA</name>
    <name evidence="4" type="ORF">GPAL_1300</name>
</gene>
<protein>
    <submittedName>
        <fullName evidence="4">Nucleoid-associated protein</fullName>
    </submittedName>
</protein>
<dbReference type="EMBL" id="BAEQ01000023">
    <property type="protein sequence ID" value="GAC28173.1"/>
    <property type="molecule type" value="Genomic_DNA"/>
</dbReference>
<keyword evidence="3" id="KW-0963">Cytoplasm</keyword>
<dbReference type="AlphaFoldDB" id="K6ZGY2"/>
<name>K6ZGY2_9ALTE</name>
<accession>K6ZGY2</accession>
<proteinExistence type="inferred from homology"/>
<dbReference type="GO" id="GO:0003727">
    <property type="term" value="F:single-stranded RNA binding"/>
    <property type="evidence" value="ECO:0007669"/>
    <property type="project" value="TreeGrafter"/>
</dbReference>
<sequence>MSALIHQFVVHRLNLSDDGKLHFIPRTSCFEPSKEIETLAQQLHTTFNSKPGKGVGGFVEETEKETENTFSADLSQVLQSEMDFHAFSVKSGEFLLQTLAKDEMVETGFLIFSQYEYLATQYLLIALIDTKQHVAVNQQMDLDYSDHLDFSKMQLAVRIDITQWQVTPEQFRYISFLKGRMGRKVSDFFMHYIGCEEKVDVKQQNKQLMQNVDDYLSQEQCDTHEKNQHRGSVASYFKERVVEGEDVTVEEIAQFLPKDEDSGQSFTLFNDQQEVPLEQRFQPDRAAIKSLAKFSGAGGGVTINFDRPLLGERILYDPHTDTLTIRGIPPNLKDQLLRATKGK</sequence>
<dbReference type="PANTHER" id="PTHR38772">
    <property type="match status" value="1"/>
</dbReference>
<reference evidence="5" key="1">
    <citation type="journal article" date="2014" name="Environ. Microbiol.">
        <title>Comparative genomics of the marine bacterial genus Glaciecola reveals the high degree of genomic diversity and genomic characteristic for cold adaptation.</title>
        <authorList>
            <person name="Qin Q.L."/>
            <person name="Xie B.B."/>
            <person name="Yu Y."/>
            <person name="Shu Y.L."/>
            <person name="Rong J.C."/>
            <person name="Zhang Y.J."/>
            <person name="Zhao D.L."/>
            <person name="Chen X.L."/>
            <person name="Zhang X.Y."/>
            <person name="Chen B."/>
            <person name="Zhou B.C."/>
            <person name="Zhang Y.Z."/>
        </authorList>
    </citation>
    <scope>NUCLEOTIDE SEQUENCE [LARGE SCALE GENOMIC DNA]</scope>
    <source>
        <strain evidence="5">ACAM 615</strain>
    </source>
</reference>
<dbReference type="RefSeq" id="WP_006010164.1">
    <property type="nucleotide sequence ID" value="NZ_BAEQ01000023.1"/>
</dbReference>
<evidence type="ECO:0000313" key="4">
    <source>
        <dbReference type="EMBL" id="GAC28173.1"/>
    </source>
</evidence>
<dbReference type="OrthoDB" id="9131762at2"/>
<dbReference type="NCBIfam" id="NF001557">
    <property type="entry name" value="PRK00378.1"/>
    <property type="match status" value="1"/>
</dbReference>
<dbReference type="STRING" id="1121922.GCA_000428905_00614"/>
<evidence type="ECO:0000256" key="3">
    <source>
        <dbReference type="ARBA" id="ARBA00022490"/>
    </source>
</evidence>
<comment type="similarity">
    <text evidence="2">Belongs to the YejK family.</text>
</comment>
<dbReference type="PANTHER" id="PTHR38772:SF1">
    <property type="entry name" value="NUCLEOID-ASSOCIATED PROTEIN YEJK"/>
    <property type="match status" value="1"/>
</dbReference>
<keyword evidence="5" id="KW-1185">Reference proteome</keyword>
<organism evidence="4 5">
    <name type="scientific">Brumicola pallidula DSM 14239 = ACAM 615</name>
    <dbReference type="NCBI Taxonomy" id="1121922"/>
    <lineage>
        <taxon>Bacteria</taxon>
        <taxon>Pseudomonadati</taxon>
        <taxon>Pseudomonadota</taxon>
        <taxon>Gammaproteobacteria</taxon>
        <taxon>Alteromonadales</taxon>
        <taxon>Alteromonadaceae</taxon>
        <taxon>Brumicola</taxon>
    </lineage>
</organism>
<comment type="caution">
    <text evidence="4">The sequence shown here is derived from an EMBL/GenBank/DDBJ whole genome shotgun (WGS) entry which is preliminary data.</text>
</comment>
<evidence type="ECO:0000256" key="2">
    <source>
        <dbReference type="ARBA" id="ARBA00009035"/>
    </source>
</evidence>
<dbReference type="Pfam" id="PF04245">
    <property type="entry name" value="NA37"/>
    <property type="match status" value="1"/>
</dbReference>
<evidence type="ECO:0000313" key="5">
    <source>
        <dbReference type="Proteomes" id="UP000006251"/>
    </source>
</evidence>
<dbReference type="InterPro" id="IPR007358">
    <property type="entry name" value="Nucleoid_associated_NdpA"/>
</dbReference>
<comment type="subcellular location">
    <subcellularLocation>
        <location evidence="1">Cytoplasm</location>
        <location evidence="1">Nucleoid</location>
    </subcellularLocation>
</comment>
<dbReference type="GO" id="GO:0003690">
    <property type="term" value="F:double-stranded DNA binding"/>
    <property type="evidence" value="ECO:0007669"/>
    <property type="project" value="TreeGrafter"/>
</dbReference>